<accession>A0AAN9UXB5</accession>
<keyword evidence="8" id="KW-0470">Melanin biosynthesis</keyword>
<evidence type="ECO:0000256" key="2">
    <source>
        <dbReference type="ARBA" id="ARBA00009928"/>
    </source>
</evidence>
<keyword evidence="4" id="KW-0479">Metal-binding</keyword>
<gene>
    <name evidence="13" type="ORF">SLS62_003011</name>
</gene>
<comment type="catalytic activity">
    <reaction evidence="9">
        <text>2 L-dopa + O2 = 2 L-dopaquinone + 2 H2O</text>
        <dbReference type="Rhea" id="RHEA:34287"/>
        <dbReference type="ChEBI" id="CHEBI:15377"/>
        <dbReference type="ChEBI" id="CHEBI:15379"/>
        <dbReference type="ChEBI" id="CHEBI:57504"/>
        <dbReference type="ChEBI" id="CHEBI:57924"/>
        <dbReference type="EC" id="1.14.18.1"/>
    </reaction>
</comment>
<dbReference type="InterPro" id="IPR008922">
    <property type="entry name" value="Di-copper_centre_dom_sf"/>
</dbReference>
<comment type="cofactor">
    <cofactor evidence="1">
        <name>Cu(2+)</name>
        <dbReference type="ChEBI" id="CHEBI:29036"/>
    </cofactor>
</comment>
<evidence type="ECO:0000256" key="7">
    <source>
        <dbReference type="ARBA" id="ARBA00023033"/>
    </source>
</evidence>
<dbReference type="Gene3D" id="1.10.1280.10">
    <property type="entry name" value="Di-copper center containing domain from catechol oxidase"/>
    <property type="match status" value="2"/>
</dbReference>
<dbReference type="PROSITE" id="PS00498">
    <property type="entry name" value="TYROSINASE_2"/>
    <property type="match status" value="1"/>
</dbReference>
<dbReference type="PANTHER" id="PTHR11474:SF76">
    <property type="entry name" value="SHKT DOMAIN-CONTAINING PROTEIN"/>
    <property type="match status" value="1"/>
</dbReference>
<dbReference type="GO" id="GO:0004503">
    <property type="term" value="F:tyrosinase activity"/>
    <property type="evidence" value="ECO:0007669"/>
    <property type="project" value="UniProtKB-EC"/>
</dbReference>
<organism evidence="13 14">
    <name type="scientific">Diatrype stigma</name>
    <dbReference type="NCBI Taxonomy" id="117547"/>
    <lineage>
        <taxon>Eukaryota</taxon>
        <taxon>Fungi</taxon>
        <taxon>Dikarya</taxon>
        <taxon>Ascomycota</taxon>
        <taxon>Pezizomycotina</taxon>
        <taxon>Sordariomycetes</taxon>
        <taxon>Xylariomycetidae</taxon>
        <taxon>Xylariales</taxon>
        <taxon>Diatrypaceae</taxon>
        <taxon>Diatrype</taxon>
    </lineage>
</organism>
<dbReference type="EMBL" id="JAKJXP020000016">
    <property type="protein sequence ID" value="KAK7754927.1"/>
    <property type="molecule type" value="Genomic_DNA"/>
</dbReference>
<keyword evidence="14" id="KW-1185">Reference proteome</keyword>
<sequence length="624" mass="68609">MSDPQEHGPKPVMGIALAPGETPVIRQEIRDFQGNKDLWNLYLLGLSEFQRKSKDDSLSYFQIGDWARRDRSVFPEEAMITGKVSVTMPATLSKAHGLTAEGSVVEIDNPLYAYQFPAGTSTEFKVHGKATTQRYDPNSGTLSPEKRNEVLIANLTPFSRDVNSRVPVEGNLTERVLYILQSYDSFRAMTHNQWDPDRSADQAGRLLGFGSVEDIHNALHNLSGGFGSYQGHMTDPAIASFDPIFWLHHCNVDRLFAIWQGLHDVPGAKDPYVSRQVTAWGTFITSAGSEEDTRTPLAPFYKNNTDFWDSEGVRTTKTFGYAYPETQDWLYNDGAAYRASIVDNLKKIYPEGSFAEMVRAEKAGSPEPSRLLRDRAETLSQVAQADAPSNTATLLQVADNKAPPARPGALPSFAGGASAAPVVKIPSVQLPDDRDLKKLVPSNKYLEWLVNIKAQKYVLGGDFTVHVFLGPVEEDNPILYPASPNHVGTFSTFGQKEGTRCAKCKVGRAGRQQVTGQIPLTIALAERYFAGLLDSLQPRDVTAYLKKSLHWEVILGDGTRLEKRRNEVDDLLVAVVSNEVQVPDDPSALPVYAPDLVPYPEVTTKADGSSGRGEGTGFTDGTEL</sequence>
<keyword evidence="7" id="KW-0503">Monooxygenase</keyword>
<proteinExistence type="inferred from homology"/>
<dbReference type="InterPro" id="IPR050316">
    <property type="entry name" value="Tyrosinase/Hemocyanin"/>
</dbReference>
<comment type="similarity">
    <text evidence="2">Belongs to the tyrosinase family.</text>
</comment>
<evidence type="ECO:0000256" key="4">
    <source>
        <dbReference type="ARBA" id="ARBA00022723"/>
    </source>
</evidence>
<reference evidence="13 14" key="1">
    <citation type="submission" date="2024-02" db="EMBL/GenBank/DDBJ databases">
        <title>De novo assembly and annotation of 12 fungi associated with fruit tree decline syndrome in Ontario, Canada.</title>
        <authorList>
            <person name="Sulman M."/>
            <person name="Ellouze W."/>
            <person name="Ilyukhin E."/>
        </authorList>
    </citation>
    <scope>NUCLEOTIDE SEQUENCE [LARGE SCALE GENOMIC DNA]</scope>
    <source>
        <strain evidence="13 14">M11/M66-122</strain>
    </source>
</reference>
<dbReference type="Gene3D" id="2.60.310.20">
    <property type="match status" value="1"/>
</dbReference>
<evidence type="ECO:0000259" key="12">
    <source>
        <dbReference type="PROSITE" id="PS00498"/>
    </source>
</evidence>
<evidence type="ECO:0000256" key="9">
    <source>
        <dbReference type="ARBA" id="ARBA00048233"/>
    </source>
</evidence>
<feature type="domain" description="Tyrosinase copper-binding" evidence="12">
    <location>
        <begin position="242"/>
        <end position="253"/>
    </location>
</feature>
<protein>
    <recommendedName>
        <fullName evidence="3">tyrosinase</fullName>
        <ecNumber evidence="3">1.14.18.1</ecNumber>
    </recommendedName>
</protein>
<dbReference type="AlphaFoldDB" id="A0AAN9UXB5"/>
<comment type="catalytic activity">
    <reaction evidence="10">
        <text>L-tyrosine + O2 = L-dopaquinone + H2O</text>
        <dbReference type="Rhea" id="RHEA:18117"/>
        <dbReference type="ChEBI" id="CHEBI:15377"/>
        <dbReference type="ChEBI" id="CHEBI:15379"/>
        <dbReference type="ChEBI" id="CHEBI:57924"/>
        <dbReference type="ChEBI" id="CHEBI:58315"/>
        <dbReference type="EC" id="1.14.18.1"/>
    </reaction>
</comment>
<evidence type="ECO:0000256" key="11">
    <source>
        <dbReference type="SAM" id="MobiDB-lite"/>
    </source>
</evidence>
<dbReference type="Pfam" id="PF00264">
    <property type="entry name" value="Tyrosinase"/>
    <property type="match status" value="1"/>
</dbReference>
<dbReference type="SUPFAM" id="SSF48056">
    <property type="entry name" value="Di-copper centre-containing domain"/>
    <property type="match status" value="1"/>
</dbReference>
<dbReference type="GO" id="GO:0042438">
    <property type="term" value="P:melanin biosynthetic process"/>
    <property type="evidence" value="ECO:0007669"/>
    <property type="project" value="UniProtKB-KW"/>
</dbReference>
<dbReference type="Proteomes" id="UP001320420">
    <property type="component" value="Unassembled WGS sequence"/>
</dbReference>
<keyword evidence="6" id="KW-0186">Copper</keyword>
<evidence type="ECO:0000256" key="1">
    <source>
        <dbReference type="ARBA" id="ARBA00001973"/>
    </source>
</evidence>
<dbReference type="InterPro" id="IPR002227">
    <property type="entry name" value="Tyrosinase_Cu-bd"/>
</dbReference>
<evidence type="ECO:0000313" key="13">
    <source>
        <dbReference type="EMBL" id="KAK7754927.1"/>
    </source>
</evidence>
<comment type="caution">
    <text evidence="13">The sequence shown here is derived from an EMBL/GenBank/DDBJ whole genome shotgun (WGS) entry which is preliminary data.</text>
</comment>
<dbReference type="InterPro" id="IPR041640">
    <property type="entry name" value="Tyrosinase_C"/>
</dbReference>
<dbReference type="EC" id="1.14.18.1" evidence="3"/>
<keyword evidence="5" id="KW-0560">Oxidoreductase</keyword>
<evidence type="ECO:0000256" key="5">
    <source>
        <dbReference type="ARBA" id="ARBA00023002"/>
    </source>
</evidence>
<evidence type="ECO:0000313" key="14">
    <source>
        <dbReference type="Proteomes" id="UP001320420"/>
    </source>
</evidence>
<feature type="region of interest" description="Disordered" evidence="11">
    <location>
        <begin position="602"/>
        <end position="624"/>
    </location>
</feature>
<dbReference type="GO" id="GO:0046872">
    <property type="term" value="F:metal ion binding"/>
    <property type="evidence" value="ECO:0007669"/>
    <property type="project" value="UniProtKB-KW"/>
</dbReference>
<dbReference type="PANTHER" id="PTHR11474">
    <property type="entry name" value="TYROSINASE FAMILY MEMBER"/>
    <property type="match status" value="1"/>
</dbReference>
<dbReference type="Pfam" id="PF18132">
    <property type="entry name" value="Tyrosinase_C"/>
    <property type="match status" value="1"/>
</dbReference>
<evidence type="ECO:0000256" key="8">
    <source>
        <dbReference type="ARBA" id="ARBA00023101"/>
    </source>
</evidence>
<evidence type="ECO:0000256" key="3">
    <source>
        <dbReference type="ARBA" id="ARBA00011906"/>
    </source>
</evidence>
<evidence type="ECO:0000256" key="6">
    <source>
        <dbReference type="ARBA" id="ARBA00023008"/>
    </source>
</evidence>
<name>A0AAN9UXB5_9PEZI</name>
<evidence type="ECO:0000256" key="10">
    <source>
        <dbReference type="ARBA" id="ARBA00048881"/>
    </source>
</evidence>